<evidence type="ECO:0000256" key="3">
    <source>
        <dbReference type="ARBA" id="ARBA00022519"/>
    </source>
</evidence>
<keyword evidence="10" id="KW-1185">Reference proteome</keyword>
<evidence type="ECO:0000256" key="6">
    <source>
        <dbReference type="ARBA" id="ARBA00023136"/>
    </source>
</evidence>
<proteinExistence type="predicted"/>
<keyword evidence="3" id="KW-0997">Cell inner membrane</keyword>
<sequence length="235" mass="25160">MVDMESAGGQPKVVTARSSGLLACRRCAKVWPAGTERCGRCGSHLHSRKPGSLSQVWAWWIAGFICYIPANLYPMLKTRMLFDVTDATIIAGALELAHHGSVFIAIIILIASVLIPLAKFGAIALLALGVGRQTRIGPGRRHVLYELVEYIGRWSMIDVFVVAILTALVQLHSVASITPGPAAIAFALSVIFTMLSAQAFDPRLIWDLDAPEPGVNEDQPPRVTSANAPVQGPAG</sequence>
<keyword evidence="2" id="KW-1003">Cell membrane</keyword>
<evidence type="ECO:0000256" key="8">
    <source>
        <dbReference type="SAM" id="Phobius"/>
    </source>
</evidence>
<feature type="transmembrane region" description="Helical" evidence="8">
    <location>
        <begin position="151"/>
        <end position="171"/>
    </location>
</feature>
<dbReference type="Proteomes" id="UP000285908">
    <property type="component" value="Unassembled WGS sequence"/>
</dbReference>
<evidence type="ECO:0000313" key="10">
    <source>
        <dbReference type="Proteomes" id="UP000285908"/>
    </source>
</evidence>
<evidence type="ECO:0000256" key="4">
    <source>
        <dbReference type="ARBA" id="ARBA00022692"/>
    </source>
</evidence>
<dbReference type="AlphaFoldDB" id="A0A438AJN1"/>
<reference evidence="9 10" key="1">
    <citation type="submission" date="2018-11" db="EMBL/GenBank/DDBJ databases">
        <title>Mesobaculum littorinae gen. nov., sp. nov., isolated from Littorina scabra that represents a novel genus of the order Rhodobacteraceae.</title>
        <authorList>
            <person name="Li F."/>
        </authorList>
    </citation>
    <scope>NUCLEOTIDE SEQUENCE [LARGE SCALE GENOMIC DNA]</scope>
    <source>
        <strain evidence="9 10">M0103</strain>
    </source>
</reference>
<dbReference type="EMBL" id="RQXX01000002">
    <property type="protein sequence ID" value="RVV98892.1"/>
    <property type="molecule type" value="Genomic_DNA"/>
</dbReference>
<feature type="transmembrane region" description="Helical" evidence="8">
    <location>
        <begin position="56"/>
        <end position="76"/>
    </location>
</feature>
<feature type="transmembrane region" description="Helical" evidence="8">
    <location>
        <begin position="102"/>
        <end position="130"/>
    </location>
</feature>
<keyword evidence="6 8" id="KW-0472">Membrane</keyword>
<feature type="region of interest" description="Disordered" evidence="7">
    <location>
        <begin position="211"/>
        <end position="235"/>
    </location>
</feature>
<feature type="transmembrane region" description="Helical" evidence="8">
    <location>
        <begin position="177"/>
        <end position="195"/>
    </location>
</feature>
<keyword evidence="4 8" id="KW-0812">Transmembrane</keyword>
<organism evidence="9 10">
    <name type="scientific">Mesobaculum littorinae</name>
    <dbReference type="NCBI Taxonomy" id="2486419"/>
    <lineage>
        <taxon>Bacteria</taxon>
        <taxon>Pseudomonadati</taxon>
        <taxon>Pseudomonadota</taxon>
        <taxon>Alphaproteobacteria</taxon>
        <taxon>Rhodobacterales</taxon>
        <taxon>Roseobacteraceae</taxon>
        <taxon>Mesobaculum</taxon>
    </lineage>
</organism>
<dbReference type="PANTHER" id="PTHR30462">
    <property type="entry name" value="INTERMEMBRANE TRANSPORT PROTEIN PQIB-RELATED"/>
    <property type="match status" value="1"/>
</dbReference>
<evidence type="ECO:0000256" key="1">
    <source>
        <dbReference type="ARBA" id="ARBA00004533"/>
    </source>
</evidence>
<dbReference type="GO" id="GO:0005886">
    <property type="term" value="C:plasma membrane"/>
    <property type="evidence" value="ECO:0007669"/>
    <property type="project" value="UniProtKB-SubCell"/>
</dbReference>
<evidence type="ECO:0000313" key="9">
    <source>
        <dbReference type="EMBL" id="RVV98892.1"/>
    </source>
</evidence>
<comment type="caution">
    <text evidence="9">The sequence shown here is derived from an EMBL/GenBank/DDBJ whole genome shotgun (WGS) entry which is preliminary data.</text>
</comment>
<dbReference type="InterPro" id="IPR007498">
    <property type="entry name" value="PqiA-like"/>
</dbReference>
<dbReference type="Pfam" id="PF04403">
    <property type="entry name" value="PqiA"/>
    <property type="match status" value="1"/>
</dbReference>
<name>A0A438AJN1_9RHOB</name>
<gene>
    <name evidence="9" type="ORF">EKE94_08355</name>
</gene>
<comment type="subcellular location">
    <subcellularLocation>
        <location evidence="1">Cell inner membrane</location>
    </subcellularLocation>
</comment>
<evidence type="ECO:0000256" key="7">
    <source>
        <dbReference type="SAM" id="MobiDB-lite"/>
    </source>
</evidence>
<dbReference type="InterPro" id="IPR051800">
    <property type="entry name" value="PqiA-PqiB_transport"/>
</dbReference>
<dbReference type="OrthoDB" id="9800207at2"/>
<protein>
    <submittedName>
        <fullName evidence="9">Paraquat-inducible membrane protein A</fullName>
    </submittedName>
</protein>
<evidence type="ECO:0000256" key="2">
    <source>
        <dbReference type="ARBA" id="ARBA00022475"/>
    </source>
</evidence>
<keyword evidence="5 8" id="KW-1133">Transmembrane helix</keyword>
<dbReference type="PANTHER" id="PTHR30462:SF3">
    <property type="entry name" value="INTERMEMBRANE TRANSPORT PROTEIN PQIA"/>
    <property type="match status" value="1"/>
</dbReference>
<accession>A0A438AJN1</accession>
<evidence type="ECO:0000256" key="5">
    <source>
        <dbReference type="ARBA" id="ARBA00022989"/>
    </source>
</evidence>